<organism evidence="1 2">
    <name type="scientific">Bifidobacterium adolescentis</name>
    <dbReference type="NCBI Taxonomy" id="1680"/>
    <lineage>
        <taxon>Bacteria</taxon>
        <taxon>Bacillati</taxon>
        <taxon>Actinomycetota</taxon>
        <taxon>Actinomycetes</taxon>
        <taxon>Bifidobacteriales</taxon>
        <taxon>Bifidobacteriaceae</taxon>
        <taxon>Bifidobacterium</taxon>
    </lineage>
</organism>
<evidence type="ECO:0000313" key="1">
    <source>
        <dbReference type="EMBL" id="KAB5883450.1"/>
    </source>
</evidence>
<evidence type="ECO:0000313" key="2">
    <source>
        <dbReference type="Proteomes" id="UP000470200"/>
    </source>
</evidence>
<comment type="caution">
    <text evidence="1">The sequence shown here is derived from an EMBL/GenBank/DDBJ whole genome shotgun (WGS) entry which is preliminary data.</text>
</comment>
<reference evidence="1 2" key="1">
    <citation type="journal article" date="2019" name="Nat. Med.">
        <title>A library of human gut bacterial isolates paired with longitudinal multiomics data enables mechanistic microbiome research.</title>
        <authorList>
            <person name="Poyet M."/>
            <person name="Groussin M."/>
            <person name="Gibbons S.M."/>
            <person name="Avila-Pacheco J."/>
            <person name="Jiang X."/>
            <person name="Kearney S.M."/>
            <person name="Perrotta A.R."/>
            <person name="Berdy B."/>
            <person name="Zhao S."/>
            <person name="Lieberman T.D."/>
            <person name="Swanson P.K."/>
            <person name="Smith M."/>
            <person name="Roesemann S."/>
            <person name="Alexander J.E."/>
            <person name="Rich S.A."/>
            <person name="Livny J."/>
            <person name="Vlamakis H."/>
            <person name="Clish C."/>
            <person name="Bullock K."/>
            <person name="Deik A."/>
            <person name="Scott J."/>
            <person name="Pierce K.A."/>
            <person name="Xavier R.J."/>
            <person name="Alm E.J."/>
        </authorList>
    </citation>
    <scope>NUCLEOTIDE SEQUENCE [LARGE SCALE GENOMIC DNA]</scope>
    <source>
        <strain evidence="1 2">BIOML-A105</strain>
    </source>
</reference>
<dbReference type="EMBL" id="WDIP01000010">
    <property type="protein sequence ID" value="KAB5883450.1"/>
    <property type="molecule type" value="Genomic_DNA"/>
</dbReference>
<sequence length="179" mass="19588">MMVDFSKWEEAWKSYSPSNNATPGSPAYICNEIGMTLAIVAAVLVLAVTVYAYATGEDIEHGKTSHIIMCMFSLAIVGVILMFMSEQLPSHSTSSTKPPTLSKQIERTWDLDALDGCKRIGGEGVFDGEDLPDSRLKDGNWDCVAHSDKHTQHVTVYIKGDKVGLYDIGGDALKTKEEK</sequence>
<accession>A0A6A2R8X8</accession>
<protein>
    <submittedName>
        <fullName evidence="1">Uncharacterized protein</fullName>
    </submittedName>
</protein>
<gene>
    <name evidence="1" type="ORF">GA629_08800</name>
</gene>
<proteinExistence type="predicted"/>
<dbReference type="Proteomes" id="UP000470200">
    <property type="component" value="Unassembled WGS sequence"/>
</dbReference>
<name>A0A6A2R8X8_BIFAD</name>
<dbReference type="AlphaFoldDB" id="A0A6A2R8X8"/>